<dbReference type="Pfam" id="PF04734">
    <property type="entry name" value="Ceramidase_alk"/>
    <property type="match status" value="1"/>
</dbReference>
<protein>
    <recommendedName>
        <fullName evidence="2">Neutral/alkaline non-lysosomal ceramidase N-terminal domain-containing protein</fullName>
    </recommendedName>
</protein>
<dbReference type="AlphaFoldDB" id="A0A3B1C6J7"/>
<organism evidence="3">
    <name type="scientific">hydrothermal vent metagenome</name>
    <dbReference type="NCBI Taxonomy" id="652676"/>
    <lineage>
        <taxon>unclassified sequences</taxon>
        <taxon>metagenomes</taxon>
        <taxon>ecological metagenomes</taxon>
    </lineage>
</organism>
<feature type="domain" description="Neutral/alkaline non-lysosomal ceramidase N-terminal" evidence="2">
    <location>
        <begin position="85"/>
        <end position="283"/>
    </location>
</feature>
<sequence length="468" mass="51883">MKKWLKVLLVTLGVIFIIIAAVLYYSISYIDTTPYFETEYYSNTIKKLNKALGSREKTEGKLQAGFAKINISPRMVKGAEDPSKGEFNNIKLAGFGGGQIATGVHDSIYAKAIALKVNDDLIVLVSGDLLLMAPEVVNKVEENLKTRSEINRKQIYFGATHTHSSIGNCIPGFVGEKFGGKYEPQVVNWLAEKLTSLILKSVSDLQPAQIASGYIHSPNLITNRIIGKTGRLNDKFTLVSIKQLKGKQTVIGIFGAHATTIGDWNSEFSGDYPGYFQRGLEQRGVDMAMFYAGTVGSHTNKGKGSKFDKSKYIGEALADSAMIVLDKMKYSDDVNLSAVAVQIEIPKLQMIYIDDNLRLSPEVGQKLMPEMKRIYLQAFVINNLIWIAMPCELSGEYAIDLQNALELKGYDSAITSFNGQYLGYIVPAKYYYFDAYESRLMGWFGPSMGDYLMELDYTVADSLTGTKL</sequence>
<accession>A0A3B1C6J7</accession>
<evidence type="ECO:0000313" key="3">
    <source>
        <dbReference type="EMBL" id="VAX19654.1"/>
    </source>
</evidence>
<proteinExistence type="predicted"/>
<keyword evidence="1" id="KW-1133">Transmembrane helix</keyword>
<gene>
    <name evidence="3" type="ORF">MNBD_IGNAVI01-1234</name>
</gene>
<name>A0A3B1C6J7_9ZZZZ</name>
<dbReference type="EMBL" id="UOGD01000148">
    <property type="protein sequence ID" value="VAX19654.1"/>
    <property type="molecule type" value="Genomic_DNA"/>
</dbReference>
<dbReference type="InterPro" id="IPR031329">
    <property type="entry name" value="NEUT/ALK_ceramidase_N"/>
</dbReference>
<evidence type="ECO:0000256" key="1">
    <source>
        <dbReference type="SAM" id="Phobius"/>
    </source>
</evidence>
<keyword evidence="1" id="KW-0812">Transmembrane</keyword>
<reference evidence="3" key="1">
    <citation type="submission" date="2018-06" db="EMBL/GenBank/DDBJ databases">
        <authorList>
            <person name="Zhirakovskaya E."/>
        </authorList>
    </citation>
    <scope>NUCLEOTIDE SEQUENCE</scope>
</reference>
<keyword evidence="1" id="KW-0472">Membrane</keyword>
<evidence type="ECO:0000259" key="2">
    <source>
        <dbReference type="Pfam" id="PF04734"/>
    </source>
</evidence>
<feature type="transmembrane region" description="Helical" evidence="1">
    <location>
        <begin position="7"/>
        <end position="27"/>
    </location>
</feature>